<feature type="compositionally biased region" description="Polar residues" evidence="4">
    <location>
        <begin position="90"/>
        <end position="102"/>
    </location>
</feature>
<dbReference type="InterPro" id="IPR036770">
    <property type="entry name" value="Ankyrin_rpt-contain_sf"/>
</dbReference>
<evidence type="ECO:0000256" key="3">
    <source>
        <dbReference type="PROSITE-ProRule" id="PRU00023"/>
    </source>
</evidence>
<evidence type="ECO:0000313" key="5">
    <source>
        <dbReference type="EMBL" id="KAF7353228.1"/>
    </source>
</evidence>
<gene>
    <name evidence="5" type="ORF">MSAN_01510600</name>
</gene>
<evidence type="ECO:0000256" key="2">
    <source>
        <dbReference type="ARBA" id="ARBA00023043"/>
    </source>
</evidence>
<protein>
    <submittedName>
        <fullName evidence="5">ANK-REP-REGION domain-containing protein</fullName>
    </submittedName>
</protein>
<feature type="region of interest" description="Disordered" evidence="4">
    <location>
        <begin position="86"/>
        <end position="107"/>
    </location>
</feature>
<dbReference type="PROSITE" id="PS50297">
    <property type="entry name" value="ANK_REP_REGION"/>
    <property type="match status" value="1"/>
</dbReference>
<sequence>MKFITEVQAGMREGSVISASDVASSIESPEFSAELLRELNEVGISAVVAEENRNFITHWFKEADAAGLLDEMTPAEADIDDNRIFMPPLNENNSSRNSTPTNDGEDFSDYHTAHSVLSDDNAVSFRHHVVNLKAAISTFDAEIEHMYNEQNISGPGAVSSPFVPVSSSSHQPTLKRLKRLFQKSTDIVQAASDCDVERVARLISLGMDVNAVDPYGWSALSMCAYNGDANIARVLLDHGANLDSLGGDPPRWLAEQRGHRDIVIMLQEEAIRRVREQMART</sequence>
<dbReference type="EMBL" id="JACAZH010000012">
    <property type="protein sequence ID" value="KAF7353228.1"/>
    <property type="molecule type" value="Genomic_DNA"/>
</dbReference>
<reference evidence="5" key="1">
    <citation type="submission" date="2020-05" db="EMBL/GenBank/DDBJ databases">
        <title>Mycena genomes resolve the evolution of fungal bioluminescence.</title>
        <authorList>
            <person name="Tsai I.J."/>
        </authorList>
    </citation>
    <scope>NUCLEOTIDE SEQUENCE</scope>
    <source>
        <strain evidence="5">160909Yilan</strain>
    </source>
</reference>
<feature type="repeat" description="ANK" evidence="3">
    <location>
        <begin position="215"/>
        <end position="247"/>
    </location>
</feature>
<dbReference type="Gene3D" id="1.25.40.20">
    <property type="entry name" value="Ankyrin repeat-containing domain"/>
    <property type="match status" value="1"/>
</dbReference>
<dbReference type="SUPFAM" id="SSF48403">
    <property type="entry name" value="Ankyrin repeat"/>
    <property type="match status" value="1"/>
</dbReference>
<keyword evidence="1" id="KW-0677">Repeat</keyword>
<proteinExistence type="predicted"/>
<dbReference type="PROSITE" id="PS50088">
    <property type="entry name" value="ANK_REPEAT"/>
    <property type="match status" value="1"/>
</dbReference>
<accession>A0A8H6Y4P5</accession>
<evidence type="ECO:0000256" key="1">
    <source>
        <dbReference type="ARBA" id="ARBA00022737"/>
    </source>
</evidence>
<evidence type="ECO:0000313" key="6">
    <source>
        <dbReference type="Proteomes" id="UP000623467"/>
    </source>
</evidence>
<organism evidence="5 6">
    <name type="scientific">Mycena sanguinolenta</name>
    <dbReference type="NCBI Taxonomy" id="230812"/>
    <lineage>
        <taxon>Eukaryota</taxon>
        <taxon>Fungi</taxon>
        <taxon>Dikarya</taxon>
        <taxon>Basidiomycota</taxon>
        <taxon>Agaricomycotina</taxon>
        <taxon>Agaricomycetes</taxon>
        <taxon>Agaricomycetidae</taxon>
        <taxon>Agaricales</taxon>
        <taxon>Marasmiineae</taxon>
        <taxon>Mycenaceae</taxon>
        <taxon>Mycena</taxon>
    </lineage>
</organism>
<comment type="caution">
    <text evidence="5">The sequence shown here is derived from an EMBL/GenBank/DDBJ whole genome shotgun (WGS) entry which is preliminary data.</text>
</comment>
<dbReference type="InterPro" id="IPR002110">
    <property type="entry name" value="Ankyrin_rpt"/>
</dbReference>
<dbReference type="Proteomes" id="UP000623467">
    <property type="component" value="Unassembled WGS sequence"/>
</dbReference>
<keyword evidence="6" id="KW-1185">Reference proteome</keyword>
<name>A0A8H6Y4P5_9AGAR</name>
<dbReference type="AlphaFoldDB" id="A0A8H6Y4P5"/>
<keyword evidence="2 3" id="KW-0040">ANK repeat</keyword>
<dbReference type="InterPro" id="IPR050776">
    <property type="entry name" value="Ank_Repeat/CDKN_Inhibitor"/>
</dbReference>
<dbReference type="Pfam" id="PF12796">
    <property type="entry name" value="Ank_2"/>
    <property type="match status" value="1"/>
</dbReference>
<evidence type="ECO:0000256" key="4">
    <source>
        <dbReference type="SAM" id="MobiDB-lite"/>
    </source>
</evidence>
<dbReference type="OrthoDB" id="7464126at2759"/>
<dbReference type="PANTHER" id="PTHR24201">
    <property type="entry name" value="ANK_REP_REGION DOMAIN-CONTAINING PROTEIN"/>
    <property type="match status" value="1"/>
</dbReference>
<dbReference type="SMART" id="SM00248">
    <property type="entry name" value="ANK"/>
    <property type="match status" value="3"/>
</dbReference>